<reference evidence="2" key="1">
    <citation type="submission" date="2020-03" db="EMBL/GenBank/DDBJ databases">
        <authorList>
            <person name="Weist P."/>
        </authorList>
    </citation>
    <scope>NUCLEOTIDE SEQUENCE</scope>
</reference>
<name>A0A9N7ZF40_PLEPL</name>
<feature type="transmembrane region" description="Helical" evidence="1">
    <location>
        <begin position="6"/>
        <end position="29"/>
    </location>
</feature>
<comment type="caution">
    <text evidence="2">The sequence shown here is derived from an EMBL/GenBank/DDBJ whole genome shotgun (WGS) entry which is preliminary data.</text>
</comment>
<protein>
    <submittedName>
        <fullName evidence="2">Uncharacterized protein</fullName>
    </submittedName>
</protein>
<dbReference type="Proteomes" id="UP001153269">
    <property type="component" value="Unassembled WGS sequence"/>
</dbReference>
<evidence type="ECO:0000313" key="2">
    <source>
        <dbReference type="EMBL" id="CAB1459689.1"/>
    </source>
</evidence>
<organism evidence="2 3">
    <name type="scientific">Pleuronectes platessa</name>
    <name type="common">European plaice</name>
    <dbReference type="NCBI Taxonomy" id="8262"/>
    <lineage>
        <taxon>Eukaryota</taxon>
        <taxon>Metazoa</taxon>
        <taxon>Chordata</taxon>
        <taxon>Craniata</taxon>
        <taxon>Vertebrata</taxon>
        <taxon>Euteleostomi</taxon>
        <taxon>Actinopterygii</taxon>
        <taxon>Neopterygii</taxon>
        <taxon>Teleostei</taxon>
        <taxon>Neoteleostei</taxon>
        <taxon>Acanthomorphata</taxon>
        <taxon>Carangaria</taxon>
        <taxon>Pleuronectiformes</taxon>
        <taxon>Pleuronectoidei</taxon>
        <taxon>Pleuronectidae</taxon>
        <taxon>Pleuronectes</taxon>
    </lineage>
</organism>
<evidence type="ECO:0000256" key="1">
    <source>
        <dbReference type="SAM" id="Phobius"/>
    </source>
</evidence>
<dbReference type="AlphaFoldDB" id="A0A9N7ZF40"/>
<proteinExistence type="predicted"/>
<dbReference type="EMBL" id="CADEAL010004444">
    <property type="protein sequence ID" value="CAB1459689.1"/>
    <property type="molecule type" value="Genomic_DNA"/>
</dbReference>
<gene>
    <name evidence="2" type="ORF">PLEPLA_LOCUS47526</name>
</gene>
<keyword evidence="1" id="KW-0812">Transmembrane</keyword>
<keyword evidence="1" id="KW-1133">Transmembrane helix</keyword>
<keyword evidence="3" id="KW-1185">Reference proteome</keyword>
<accession>A0A9N7ZF40</accession>
<evidence type="ECO:0000313" key="3">
    <source>
        <dbReference type="Proteomes" id="UP001153269"/>
    </source>
</evidence>
<sequence length="197" mass="21426">MQAPEQTAVLSAIFTAHRLLVFICHLLFLHRLKNTSQRQVGTLPSAGPSNAAASLAEWLVMTDVVGEREREGVCCLCATRWRAASTLADGEGLAGARSPRAEHRLPAGRAAPGHTEAFKATHTRHKVLADRDLKTPPLCPSTAAAQTVVTNAQDSSVWSQDILASFLRRPICHDYRAGFTKLSVTHEQQRKKEGVEA</sequence>
<keyword evidence="1" id="KW-0472">Membrane</keyword>